<dbReference type="PANTHER" id="PTHR30005">
    <property type="entry name" value="EXOPOLYPHOSPHATASE"/>
    <property type="match status" value="1"/>
</dbReference>
<feature type="domain" description="Ppx/GppA phosphatase N-terminal" evidence="2">
    <location>
        <begin position="38"/>
        <end position="313"/>
    </location>
</feature>
<dbReference type="SUPFAM" id="SSF53067">
    <property type="entry name" value="Actin-like ATPase domain"/>
    <property type="match status" value="2"/>
</dbReference>
<dbReference type="Gene3D" id="3.30.420.40">
    <property type="match status" value="1"/>
</dbReference>
<dbReference type="PANTHER" id="PTHR30005:SF0">
    <property type="entry name" value="RETROGRADE REGULATION PROTEIN 2"/>
    <property type="match status" value="1"/>
</dbReference>
<dbReference type="AlphaFoldDB" id="A0A3D9FDI5"/>
<evidence type="ECO:0000259" key="2">
    <source>
        <dbReference type="Pfam" id="PF02541"/>
    </source>
</evidence>
<dbReference type="Gene3D" id="3.30.420.150">
    <property type="entry name" value="Exopolyphosphatase. Domain 2"/>
    <property type="match status" value="1"/>
</dbReference>
<sequence>MAVLSLFRSEEDAPDPQDGRTAVIDIGSNSVRLVVFDGHGRLPAFLFNEKVMVGLGGRRDEDGALHEDAIADAVEILCRFRSLCSAMDVTDLRTVATAAVREARNGAELIAQLQEIGLPVRLLSGEDEAKLAAMGVLSAIPEAEGLVGDLGGGSLELARIADGQVKECVSFPLGVLRIAELRKSGKKGAVKRAIAKALKSADWIRQCEGQPFYLVGGSWRALARVDMHRTKFPLPIVHHYVMKPDRPAALVRLLARIDMSKLSVVPSIASQRIPNLPDGAAILSQLVKQANLGDLVVSAYGLREGLLYERLDTETRKLDPLIAATREEGERQGRFPEHGDLLNRWIAPLFAEESKTDKRIRLAACLLADTGWRAHPEFRAERGLEMALHGNWVGIESNGRGKMAQALFTNFGGGVGVVDELVNLCSEEELRQASRWGLAMRFGQRLSGGVAGPLELSKVAVEDDKLILSLDKGDAELYSQPVAKRHRQLADAFAKDAEMRLL</sequence>
<accession>A0A3D9FDI5</accession>
<keyword evidence="5" id="KW-1185">Reference proteome</keyword>
<evidence type="ECO:0000313" key="5">
    <source>
        <dbReference type="Proteomes" id="UP000256310"/>
    </source>
</evidence>
<proteinExistence type="predicted"/>
<dbReference type="InterPro" id="IPR003695">
    <property type="entry name" value="Ppx_GppA_N"/>
</dbReference>
<dbReference type="InterPro" id="IPR048951">
    <property type="entry name" value="Ppx_C"/>
</dbReference>
<comment type="caution">
    <text evidence="4">The sequence shown here is derived from an EMBL/GenBank/DDBJ whole genome shotgun (WGS) entry which is preliminary data.</text>
</comment>
<reference evidence="4 5" key="1">
    <citation type="submission" date="2018-07" db="EMBL/GenBank/DDBJ databases">
        <title>Genomic Encyclopedia of Type Strains, Phase IV (KMG-IV): sequencing the most valuable type-strain genomes for metagenomic binning, comparative biology and taxonomic classification.</title>
        <authorList>
            <person name="Goeker M."/>
        </authorList>
    </citation>
    <scope>NUCLEOTIDE SEQUENCE [LARGE SCALE GENOMIC DNA]</scope>
    <source>
        <strain evidence="4 5">DSM 26725</strain>
    </source>
</reference>
<feature type="region of interest" description="Disordered" evidence="1">
    <location>
        <begin position="1"/>
        <end position="21"/>
    </location>
</feature>
<dbReference type="GO" id="GO:0016462">
    <property type="term" value="F:pyrophosphatase activity"/>
    <property type="evidence" value="ECO:0007669"/>
    <property type="project" value="TreeGrafter"/>
</dbReference>
<protein>
    <submittedName>
        <fullName evidence="4">Exopolyphosphatase/guanosine-5'-triphosphate, 3'-diphosphate pyrophosphatase</fullName>
    </submittedName>
</protein>
<dbReference type="OrthoDB" id="3698573at2"/>
<gene>
    <name evidence="4" type="ORF">DFR46_0625</name>
</gene>
<evidence type="ECO:0000313" key="4">
    <source>
        <dbReference type="EMBL" id="RED15627.1"/>
    </source>
</evidence>
<evidence type="ECO:0000259" key="3">
    <source>
        <dbReference type="Pfam" id="PF21697"/>
    </source>
</evidence>
<feature type="domain" description="Exopolyphosphatase C-terminal" evidence="3">
    <location>
        <begin position="323"/>
        <end position="495"/>
    </location>
</feature>
<organism evidence="4 5">
    <name type="scientific">Parasphingopyxis lamellibrachiae</name>
    <dbReference type="NCBI Taxonomy" id="680125"/>
    <lineage>
        <taxon>Bacteria</taxon>
        <taxon>Pseudomonadati</taxon>
        <taxon>Pseudomonadota</taxon>
        <taxon>Alphaproteobacteria</taxon>
        <taxon>Sphingomonadales</taxon>
        <taxon>Sphingomonadaceae</taxon>
        <taxon>Parasphingopyxis</taxon>
    </lineage>
</organism>
<name>A0A3D9FDI5_9SPHN</name>
<dbReference type="Gene3D" id="1.10.3210.10">
    <property type="entry name" value="Hypothetical protein af1432"/>
    <property type="match status" value="1"/>
</dbReference>
<dbReference type="InterPro" id="IPR043129">
    <property type="entry name" value="ATPase_NBD"/>
</dbReference>
<dbReference type="EMBL" id="QRDP01000004">
    <property type="protein sequence ID" value="RED15627.1"/>
    <property type="molecule type" value="Genomic_DNA"/>
</dbReference>
<dbReference type="CDD" id="cd24052">
    <property type="entry name" value="ASKHA_NBD_HpPPX-GppA-like"/>
    <property type="match status" value="1"/>
</dbReference>
<dbReference type="InterPro" id="IPR050273">
    <property type="entry name" value="GppA/Ppx_hydrolase"/>
</dbReference>
<dbReference type="Pfam" id="PF21697">
    <property type="entry name" value="Ppx_C"/>
    <property type="match status" value="1"/>
</dbReference>
<evidence type="ECO:0000256" key="1">
    <source>
        <dbReference type="SAM" id="MobiDB-lite"/>
    </source>
</evidence>
<dbReference type="Pfam" id="PF02541">
    <property type="entry name" value="Ppx-GppA"/>
    <property type="match status" value="1"/>
</dbReference>
<dbReference type="RefSeq" id="WP_116235122.1">
    <property type="nucleotide sequence ID" value="NZ_QRDP01000004.1"/>
</dbReference>
<dbReference type="Proteomes" id="UP000256310">
    <property type="component" value="Unassembled WGS sequence"/>
</dbReference>